<protein>
    <submittedName>
        <fullName evidence="1">Uncharacterized protein</fullName>
    </submittedName>
</protein>
<organism evidence="1 2">
    <name type="scientific">Rhizobium skierniewicense</name>
    <dbReference type="NCBI Taxonomy" id="984260"/>
    <lineage>
        <taxon>Bacteria</taxon>
        <taxon>Pseudomonadati</taxon>
        <taxon>Pseudomonadota</taxon>
        <taxon>Alphaproteobacteria</taxon>
        <taxon>Hyphomicrobiales</taxon>
        <taxon>Rhizobiaceae</taxon>
        <taxon>Rhizobium/Agrobacterium group</taxon>
        <taxon>Rhizobium</taxon>
    </lineage>
</organism>
<dbReference type="Proteomes" id="UP000565286">
    <property type="component" value="Unassembled WGS sequence"/>
</dbReference>
<reference evidence="1 2" key="1">
    <citation type="submission" date="2020-08" db="EMBL/GenBank/DDBJ databases">
        <title>Genomic Encyclopedia of Type Strains, Phase IV (KMG-IV): sequencing the most valuable type-strain genomes for metagenomic binning, comparative biology and taxonomic classification.</title>
        <authorList>
            <person name="Goeker M."/>
        </authorList>
    </citation>
    <scope>NUCLEOTIDE SEQUENCE [LARGE SCALE GENOMIC DNA]</scope>
    <source>
        <strain evidence="1 2">DSM 26438</strain>
    </source>
</reference>
<name>A0A7W6CD35_9HYPH</name>
<accession>A0A7W6CD35</accession>
<keyword evidence="2" id="KW-1185">Reference proteome</keyword>
<evidence type="ECO:0000313" key="2">
    <source>
        <dbReference type="Proteomes" id="UP000565286"/>
    </source>
</evidence>
<dbReference type="AlphaFoldDB" id="A0A7W6CD35"/>
<comment type="caution">
    <text evidence="1">The sequence shown here is derived from an EMBL/GenBank/DDBJ whole genome shotgun (WGS) entry which is preliminary data.</text>
</comment>
<evidence type="ECO:0000313" key="1">
    <source>
        <dbReference type="EMBL" id="MBB3947657.1"/>
    </source>
</evidence>
<proteinExistence type="predicted"/>
<dbReference type="EMBL" id="JACIDV010000011">
    <property type="protein sequence ID" value="MBB3947657.1"/>
    <property type="molecule type" value="Genomic_DNA"/>
</dbReference>
<sequence>MRAAWHPTRDELILAKDLEREYGDRIAEDGDLFLQPTGIRQWRNDRF</sequence>
<gene>
    <name evidence="1" type="ORF">GGQ73_003625</name>
</gene>